<dbReference type="Pfam" id="PF00480">
    <property type="entry name" value="ROK"/>
    <property type="match status" value="1"/>
</dbReference>
<comment type="similarity">
    <text evidence="1">Belongs to the ROK (NagC/XylR) family.</text>
</comment>
<protein>
    <submittedName>
        <fullName evidence="2">ROK family protein</fullName>
    </submittedName>
</protein>
<evidence type="ECO:0000313" key="2">
    <source>
        <dbReference type="EMBL" id="GAA3641222.1"/>
    </source>
</evidence>
<name>A0ABP7AW53_9MICO</name>
<keyword evidence="3" id="KW-1185">Reference proteome</keyword>
<proteinExistence type="inferred from homology"/>
<dbReference type="PANTHER" id="PTHR18964:SF149">
    <property type="entry name" value="BIFUNCTIONAL UDP-N-ACETYLGLUCOSAMINE 2-EPIMERASE_N-ACETYLMANNOSAMINE KINASE"/>
    <property type="match status" value="1"/>
</dbReference>
<accession>A0ABP7AW53</accession>
<comment type="caution">
    <text evidence="2">The sequence shown here is derived from an EMBL/GenBank/DDBJ whole genome shotgun (WGS) entry which is preliminary data.</text>
</comment>
<dbReference type="InterPro" id="IPR000600">
    <property type="entry name" value="ROK"/>
</dbReference>
<dbReference type="Proteomes" id="UP001501697">
    <property type="component" value="Unassembled WGS sequence"/>
</dbReference>
<dbReference type="SUPFAM" id="SSF53067">
    <property type="entry name" value="Actin-like ATPase domain"/>
    <property type="match status" value="1"/>
</dbReference>
<dbReference type="RefSeq" id="WP_344739312.1">
    <property type="nucleotide sequence ID" value="NZ_BAAAYU010000005.1"/>
</dbReference>
<dbReference type="InterPro" id="IPR043129">
    <property type="entry name" value="ATPase_NBD"/>
</dbReference>
<gene>
    <name evidence="2" type="ORF">GCM10022200_26240</name>
</gene>
<dbReference type="PANTHER" id="PTHR18964">
    <property type="entry name" value="ROK (REPRESSOR, ORF, KINASE) FAMILY"/>
    <property type="match status" value="1"/>
</dbReference>
<reference evidence="3" key="1">
    <citation type="journal article" date="2019" name="Int. J. Syst. Evol. Microbiol.">
        <title>The Global Catalogue of Microorganisms (GCM) 10K type strain sequencing project: providing services to taxonomists for standard genome sequencing and annotation.</title>
        <authorList>
            <consortium name="The Broad Institute Genomics Platform"/>
            <consortium name="The Broad Institute Genome Sequencing Center for Infectious Disease"/>
            <person name="Wu L."/>
            <person name="Ma J."/>
        </authorList>
    </citation>
    <scope>NUCLEOTIDE SEQUENCE [LARGE SCALE GENOMIC DNA]</scope>
    <source>
        <strain evidence="3">JCM 16544</strain>
    </source>
</reference>
<organism evidence="2 3">
    <name type="scientific">Microbacterium awajiense</name>
    <dbReference type="NCBI Taxonomy" id="415214"/>
    <lineage>
        <taxon>Bacteria</taxon>
        <taxon>Bacillati</taxon>
        <taxon>Actinomycetota</taxon>
        <taxon>Actinomycetes</taxon>
        <taxon>Micrococcales</taxon>
        <taxon>Microbacteriaceae</taxon>
        <taxon>Microbacterium</taxon>
    </lineage>
</organism>
<dbReference type="Gene3D" id="3.30.420.40">
    <property type="match status" value="2"/>
</dbReference>
<dbReference type="EMBL" id="BAAAYU010000005">
    <property type="protein sequence ID" value="GAA3641222.1"/>
    <property type="molecule type" value="Genomic_DNA"/>
</dbReference>
<sequence>MRIAAIDFGGTSVKIGVFDGLRLVAVEEAPIESGRVDLDSVARSVDSLLTGVQPDAVGVAVPGIVDETGNRLLAAHGKYADLHGVDLPAWSVGRFGAPAVVENDARAALIGEIADGSARGARDAALIILGTGIGTAAVVDGRIVRGSHGHGGILGGHVTVDVSGPRCMCGNIGCAEALASTWALTADALAQRIALGPGLSDRLASHGSIGIRDLVETGDEPESASLLDRYIAAWAAAIVTHCHAFDPEVVVVTGGVMRSAETILPSLRESVHENLWSSSYRPPFVVPDDPATSVLRGVATLAIDLDGSKTSEGKS</sequence>
<evidence type="ECO:0000256" key="1">
    <source>
        <dbReference type="ARBA" id="ARBA00006479"/>
    </source>
</evidence>
<evidence type="ECO:0000313" key="3">
    <source>
        <dbReference type="Proteomes" id="UP001501697"/>
    </source>
</evidence>